<comment type="caution">
    <text evidence="1">The sequence shown here is derived from an EMBL/GenBank/DDBJ whole genome shotgun (WGS) entry which is preliminary data.</text>
</comment>
<accession>A0A1J9P2A9</accession>
<dbReference type="OrthoDB" id="3558767at2759"/>
<dbReference type="Proteomes" id="UP000242791">
    <property type="component" value="Unassembled WGS sequence"/>
</dbReference>
<keyword evidence="2" id="KW-1185">Reference proteome</keyword>
<sequence length="321" mass="36214">MAGSDVDYSFRNSDQEMSSLNIRDILQMLGKEFQKEYHVVVQKELNNCVLGLQKILSFHKNGDTSFFADDKFSALEKRLLDLEKEAEQHAAPTKPSFSKPSYSDALKANITEAPERLAKIVKSQSTPPPPTQKIHDKAFLVRNRINDAFINANLTNKRVISCVSRSFKEYSVILMTTEDFSAEYLQEHNKLWQTVLSDTMDFDCNLEPSKFHKDEHWGSFVVHGLLTEMFNIDNGLEMLKEEFETNSHLLKRTPQWLSSGDNRAVKKHASAVFHVENTTIAKSLKTVNIAGQIMGPGSSLPSIELSLLNNFIAPPPFGPGH</sequence>
<proteinExistence type="predicted"/>
<organism evidence="1 2">
    <name type="scientific">Blastomyces percursus</name>
    <dbReference type="NCBI Taxonomy" id="1658174"/>
    <lineage>
        <taxon>Eukaryota</taxon>
        <taxon>Fungi</taxon>
        <taxon>Dikarya</taxon>
        <taxon>Ascomycota</taxon>
        <taxon>Pezizomycotina</taxon>
        <taxon>Eurotiomycetes</taxon>
        <taxon>Eurotiomycetidae</taxon>
        <taxon>Onygenales</taxon>
        <taxon>Ajellomycetaceae</taxon>
        <taxon>Blastomyces</taxon>
    </lineage>
</organism>
<evidence type="ECO:0000313" key="2">
    <source>
        <dbReference type="Proteomes" id="UP000242791"/>
    </source>
</evidence>
<dbReference type="AlphaFoldDB" id="A0A1J9P2A9"/>
<reference evidence="1 2" key="1">
    <citation type="submission" date="2015-08" db="EMBL/GenBank/DDBJ databases">
        <title>Emmonsia species relationships and genome sequence.</title>
        <authorList>
            <person name="Cuomo C.A."/>
            <person name="Schwartz I.S."/>
            <person name="Kenyon C."/>
            <person name="De Hoog G.S."/>
            <person name="Govender N.P."/>
            <person name="Botha A."/>
            <person name="Moreno L."/>
            <person name="De Vries M."/>
            <person name="Munoz J.F."/>
            <person name="Stielow J.B."/>
        </authorList>
    </citation>
    <scope>NUCLEOTIDE SEQUENCE [LARGE SCALE GENOMIC DNA]</scope>
    <source>
        <strain evidence="1 2">EI222</strain>
    </source>
</reference>
<name>A0A1J9P2A9_9EURO</name>
<dbReference type="EMBL" id="LGTZ01003212">
    <property type="protein sequence ID" value="OJD09978.1"/>
    <property type="molecule type" value="Genomic_DNA"/>
</dbReference>
<protein>
    <submittedName>
        <fullName evidence="1">Uncharacterized protein</fullName>
    </submittedName>
</protein>
<evidence type="ECO:0000313" key="1">
    <source>
        <dbReference type="EMBL" id="OJD09978.1"/>
    </source>
</evidence>
<dbReference type="VEuPathDB" id="FungiDB:ACJ73_09992"/>
<gene>
    <name evidence="1" type="ORF">ACJ73_09992</name>
</gene>
<dbReference type="STRING" id="1658174.A0A1J9P2A9"/>